<keyword evidence="5" id="KW-1185">Reference proteome</keyword>
<dbReference type="HOGENOM" id="CLU_032740_1_0_1"/>
<dbReference type="GO" id="GO:0003677">
    <property type="term" value="F:DNA binding"/>
    <property type="evidence" value="ECO:0007669"/>
    <property type="project" value="UniProtKB-KW"/>
</dbReference>
<dbReference type="Gene3D" id="1.10.10.60">
    <property type="entry name" value="Homeodomain-like"/>
    <property type="match status" value="2"/>
</dbReference>
<dbReference type="PANTHER" id="PTHR19303">
    <property type="entry name" value="TRANSPOSON"/>
    <property type="match status" value="1"/>
</dbReference>
<dbReference type="OMA" id="QWPSMLT"/>
<reference evidence="4 5" key="1">
    <citation type="journal article" date="2012" name="Science">
        <title>The Paleozoic origin of enzymatic lignin decomposition reconstructed from 31 fungal genomes.</title>
        <authorList>
            <person name="Floudas D."/>
            <person name="Binder M."/>
            <person name="Riley R."/>
            <person name="Barry K."/>
            <person name="Blanchette R.A."/>
            <person name="Henrissat B."/>
            <person name="Martinez A.T."/>
            <person name="Otillar R."/>
            <person name="Spatafora J.W."/>
            <person name="Yadav J.S."/>
            <person name="Aerts A."/>
            <person name="Benoit I."/>
            <person name="Boyd A."/>
            <person name="Carlson A."/>
            <person name="Copeland A."/>
            <person name="Coutinho P.M."/>
            <person name="de Vries R.P."/>
            <person name="Ferreira P."/>
            <person name="Findley K."/>
            <person name="Foster B."/>
            <person name="Gaskell J."/>
            <person name="Glotzer D."/>
            <person name="Gorecki P."/>
            <person name="Heitman J."/>
            <person name="Hesse C."/>
            <person name="Hori C."/>
            <person name="Igarashi K."/>
            <person name="Jurgens J.A."/>
            <person name="Kallen N."/>
            <person name="Kersten P."/>
            <person name="Kohler A."/>
            <person name="Kuees U."/>
            <person name="Kumar T.K.A."/>
            <person name="Kuo A."/>
            <person name="LaButti K."/>
            <person name="Larrondo L.F."/>
            <person name="Lindquist E."/>
            <person name="Ling A."/>
            <person name="Lombard V."/>
            <person name="Lucas S."/>
            <person name="Lundell T."/>
            <person name="Martin R."/>
            <person name="McLaughlin D.J."/>
            <person name="Morgenstern I."/>
            <person name="Morin E."/>
            <person name="Murat C."/>
            <person name="Nagy L.G."/>
            <person name="Nolan M."/>
            <person name="Ohm R.A."/>
            <person name="Patyshakuliyeva A."/>
            <person name="Rokas A."/>
            <person name="Ruiz-Duenas F.J."/>
            <person name="Sabat G."/>
            <person name="Salamov A."/>
            <person name="Samejima M."/>
            <person name="Schmutz J."/>
            <person name="Slot J.C."/>
            <person name="St John F."/>
            <person name="Stenlid J."/>
            <person name="Sun H."/>
            <person name="Sun S."/>
            <person name="Syed K."/>
            <person name="Tsang A."/>
            <person name="Wiebenga A."/>
            <person name="Young D."/>
            <person name="Pisabarro A."/>
            <person name="Eastwood D.C."/>
            <person name="Martin F."/>
            <person name="Cullen D."/>
            <person name="Grigoriev I.V."/>
            <person name="Hibbett D.S."/>
        </authorList>
    </citation>
    <scope>NUCLEOTIDE SEQUENCE [LARGE SCALE GENOMIC DNA]</scope>
    <source>
        <strain evidence="4 5">ATCC 11539</strain>
    </source>
</reference>
<name>S7REW1_GLOTA</name>
<dbReference type="GeneID" id="19304701"/>
<dbReference type="SUPFAM" id="SSF46689">
    <property type="entry name" value="Homeodomain-like"/>
    <property type="match status" value="2"/>
</dbReference>
<sequence length="617" mass="67330">MRMKVPGLVLLPSSDPSRTDASIGDSHWQMSQQSPTNSSASSSSQSSAMFPLAGRPEDPHYPAYLQTSSYHPSHPQHSPTANYEQERHGPPLDSPQVEGSIGPIRSQTQRGHRGGRQDVRWGGSPGSSGDNSNIRAVQAGDYVDSRPHTPNTFSRVYRHSSSMHQRVPGPEPLQNSWPTTPISSHVPNFYYSQQTHNRSDSTSTSNPRSASPALSIASVNTSHSSAGSAPNSHAFGATFPQPPDGGMMSPIVSRKHRKQRLFNVDRRAICVYATENPHLRQEDIAAQYGVERSTISKILKNKTRWMKIDPDETLKIAKLRPTKFPEIEIELRNWLFDVKEQNVQLTDALIRSKAREVAREMEIPDDKFKASSGWVENFKHRHGIRKGIWHGNGREAAIGRAIGISSGKSEPEPKPKPADANIQSPAKEAANNSLTSSNESALYTIESEDSPEPVSQHPADGHSLSQASGTTGLQAAWQPQPQSFGLPSPPASVQGSMPQAVEHPQPAPETAGHYCPPGPMAPHQGHHVVPEPPTQQDMVPHAPAPYPALFQNPAADLPQPQMSPPVPNVVEARSAMNTVLRWVDAQGVHIPPEHRQALDFLAQVLQPRPGAGHYGDR</sequence>
<dbReference type="Pfam" id="PF03221">
    <property type="entry name" value="HTH_Tnp_Tc5"/>
    <property type="match status" value="1"/>
</dbReference>
<dbReference type="InterPro" id="IPR050863">
    <property type="entry name" value="CenT-Element_Derived"/>
</dbReference>
<feature type="region of interest" description="Disordered" evidence="2">
    <location>
        <begin position="219"/>
        <end position="245"/>
    </location>
</feature>
<proteinExistence type="predicted"/>
<feature type="domain" description="HTH CENPB-type" evidence="3">
    <location>
        <begin position="315"/>
        <end position="388"/>
    </location>
</feature>
<feature type="compositionally biased region" description="Polar residues" evidence="2">
    <location>
        <begin position="194"/>
        <end position="209"/>
    </location>
</feature>
<feature type="compositionally biased region" description="Polar residues" evidence="2">
    <location>
        <begin position="219"/>
        <end position="231"/>
    </location>
</feature>
<dbReference type="RefSeq" id="XP_007870442.1">
    <property type="nucleotide sequence ID" value="XM_007872251.1"/>
</dbReference>
<dbReference type="AlphaFoldDB" id="S7REW1"/>
<dbReference type="GO" id="GO:0005634">
    <property type="term" value="C:nucleus"/>
    <property type="evidence" value="ECO:0007669"/>
    <property type="project" value="TreeGrafter"/>
</dbReference>
<dbReference type="InterPro" id="IPR001387">
    <property type="entry name" value="Cro/C1-type_HTH"/>
</dbReference>
<dbReference type="InterPro" id="IPR009057">
    <property type="entry name" value="Homeodomain-like_sf"/>
</dbReference>
<dbReference type="CDD" id="cd00093">
    <property type="entry name" value="HTH_XRE"/>
    <property type="match status" value="1"/>
</dbReference>
<organism evidence="4 5">
    <name type="scientific">Gloeophyllum trabeum (strain ATCC 11539 / FP-39264 / Madison 617)</name>
    <name type="common">Brown rot fungus</name>
    <dbReference type="NCBI Taxonomy" id="670483"/>
    <lineage>
        <taxon>Eukaryota</taxon>
        <taxon>Fungi</taxon>
        <taxon>Dikarya</taxon>
        <taxon>Basidiomycota</taxon>
        <taxon>Agaricomycotina</taxon>
        <taxon>Agaricomycetes</taxon>
        <taxon>Gloeophyllales</taxon>
        <taxon>Gloeophyllaceae</taxon>
        <taxon>Gloeophyllum</taxon>
    </lineage>
</organism>
<feature type="region of interest" description="Disordered" evidence="2">
    <location>
        <begin position="1"/>
        <end position="134"/>
    </location>
</feature>
<feature type="compositionally biased region" description="Low complexity" evidence="2">
    <location>
        <begin position="31"/>
        <end position="47"/>
    </location>
</feature>
<dbReference type="OrthoDB" id="9909311at2759"/>
<dbReference type="eggNOG" id="KOG3105">
    <property type="taxonomic scope" value="Eukaryota"/>
</dbReference>
<evidence type="ECO:0000256" key="1">
    <source>
        <dbReference type="ARBA" id="ARBA00023125"/>
    </source>
</evidence>
<keyword evidence="1" id="KW-0238">DNA-binding</keyword>
<evidence type="ECO:0000313" key="4">
    <source>
        <dbReference type="EMBL" id="EPQ50994.1"/>
    </source>
</evidence>
<dbReference type="PROSITE" id="PS51253">
    <property type="entry name" value="HTH_CENPB"/>
    <property type="match status" value="1"/>
</dbReference>
<feature type="compositionally biased region" description="Polar residues" evidence="2">
    <location>
        <begin position="463"/>
        <end position="497"/>
    </location>
</feature>
<feature type="compositionally biased region" description="Low complexity" evidence="2">
    <location>
        <begin position="68"/>
        <end position="79"/>
    </location>
</feature>
<gene>
    <name evidence="4" type="ORF">GLOTRDRAFT_141154</name>
</gene>
<evidence type="ECO:0000259" key="3">
    <source>
        <dbReference type="PROSITE" id="PS51253"/>
    </source>
</evidence>
<dbReference type="Proteomes" id="UP000030669">
    <property type="component" value="Unassembled WGS sequence"/>
</dbReference>
<feature type="region of interest" description="Disordered" evidence="2">
    <location>
        <begin position="445"/>
        <end position="513"/>
    </location>
</feature>
<feature type="region of interest" description="Disordered" evidence="2">
    <location>
        <begin position="161"/>
        <end position="181"/>
    </location>
</feature>
<accession>S7REW1</accession>
<evidence type="ECO:0000256" key="2">
    <source>
        <dbReference type="SAM" id="MobiDB-lite"/>
    </source>
</evidence>
<dbReference type="KEGG" id="gtr:GLOTRDRAFT_141154"/>
<protein>
    <submittedName>
        <fullName evidence="4">CenpB-DNA-bind-domain-containing protein</fullName>
    </submittedName>
</protein>
<dbReference type="EMBL" id="KB469312">
    <property type="protein sequence ID" value="EPQ50994.1"/>
    <property type="molecule type" value="Genomic_DNA"/>
</dbReference>
<dbReference type="PANTHER" id="PTHR19303:SF70">
    <property type="entry name" value="HTH CENPB-TYPE DOMAIN-CONTAINING PROTEIN"/>
    <property type="match status" value="1"/>
</dbReference>
<feature type="region of interest" description="Disordered" evidence="2">
    <location>
        <begin position="194"/>
        <end position="213"/>
    </location>
</feature>
<evidence type="ECO:0000313" key="5">
    <source>
        <dbReference type="Proteomes" id="UP000030669"/>
    </source>
</evidence>
<dbReference type="InterPro" id="IPR006600">
    <property type="entry name" value="HTH_CenpB_DNA-bd_dom"/>
</dbReference>
<dbReference type="SMART" id="SM00674">
    <property type="entry name" value="CENPB"/>
    <property type="match status" value="1"/>
</dbReference>